<evidence type="ECO:0000256" key="2">
    <source>
        <dbReference type="SAM" id="Phobius"/>
    </source>
</evidence>
<dbReference type="InterPro" id="IPR045167">
    <property type="entry name" value="Hobbit"/>
</dbReference>
<feature type="compositionally biased region" description="Low complexity" evidence="1">
    <location>
        <begin position="2775"/>
        <end position="2790"/>
    </location>
</feature>
<keyword evidence="2" id="KW-1133">Transmembrane helix</keyword>
<dbReference type="Pfam" id="PF10344">
    <property type="entry name" value="Hobbit"/>
    <property type="match status" value="2"/>
</dbReference>
<dbReference type="Proteomes" id="UP001218218">
    <property type="component" value="Unassembled WGS sequence"/>
</dbReference>
<sequence>MASILDWILYILRALLLTPRPDVWWTTFSVWLVRLIAFSLLLRTFIIPWAVSRMSRHLRVRSISFRSVRGLYARAGAQTLRADRISWRWSYVEGSRRMTIQVHGLTLEVGSPVPRPAERHKGALSLADFAPSPMAHRLWILVSQLYSLIDPLLRPLIRSYFAASLRLLINWVPGISQALALDVHSPTITFADVPGAKIVIGTISVRTLLAFTQTEKAEEAARPLKAPPSTRASYSVGAWRRRLTNSVQRSWDRAWGQTHGSAKIELKLNDIIGSMDSVADSFVIAGESVDFFSLPGSIGFNACLEFSPKRGIVDPHSVSVSLAMTDAHVDVRAAMELMESLKRSKRADVSEPDIQVEVPREPEPLRIVPSHRFRDSLASPILSPSSLAFFSTSPVSPRSPFFGSFSVGAKTRRHVPPRVKLKEVKDTSLLAFLSSASFSISKITATVSQVPANEEYKLIVQDIRAKAEMSHPDRNPLHRRWLGRGANINQLDPDGYVLDFATGKLTVDRNAHLSRIRLLVIQSTDFQSLATQWPVNWLHSSPFIGGDPNAPLLAIHASLGAIDLTGRLDYLTEFFANLPASPKNVPLEPPPPPSPAPTHSYPIPRISFEVDCGPICARLIVGAKPVDPSALELRTDGFIVSIISRYSPRPPQRSSTTPPPLTEFLPFHLHAQIAVVLRPLFLRVCSKRAESSQIPSEDPVLLSMEALELTGHGKADASVCEDGNIALVDLPSKVLQLHCTTDALCVELWHPLVIDTLVRVLSSLPPKVQSPPSHSSSSIIEKMPRGVSATLSLARFVVFVTAPDINPDDTMDLCRGFAIRATGLSVQYCSLRYNPDRHSDWRSSTRQKLYLPQETLLPALLATSRTHSSAVFVAIALPDLVFRSAVSTQYDADDPLIAERDDPVLKSQEFLHLKDSQALVSLSGGTFWPTVSHVDSCDVSVVIPYVHGSLQLAHLYSILLGVATLRQLAQARPSQIQRSSRAPSPRARPIQLKCNVTIRTVQVSCALLKQSAALRFDAITLLSVPNKPLVAKWDKAVVWVKVCASTNQWHSEPNEDRWEEFVCLQKWSGTLHPTSIEIEADNAKIRIPHDFVLAELLLDISVIAKAVKHLSRICVGGQYFAVPTPEAEGPKRVPKLLLNIRSLCVEAADDPLESKLAVISRTGLDAAKNRKDREQAFDAKVQSILTAETFSSTHNAESPDYNFDARHSISIEEARRRLDEVHSVDWAMRLNVSRQRQVKDEESVSRKHLGSQPTKVASSVPNIVEVTPISPAAPLFRLLLTNISLNLAPPSFPLSQLPQFLNKQGSGLPLDTQFSLLVPLHLNFGLSSLRVILRDYPIPLVYIPPQADKTVFVFDFDTDLVVAEEMGTELSVDWVDCPVVTSDYGLPGAAPFSLSVPKTIMPVKSYANPVIDVTATAPTIFSWGVSYGPGTQDVMRVVETLSSSPRDSSPGMGFWDKMRLIFHWSARADFAGEVRLQMKGSRDPYNVNGAGAGFVFAWQGSPRLLIGHENDDKELIQVKSESMVVAVPDFSHLLPKSKRKPRPVGDLEKPRPFQKICAKFRSGVSFGLGFVMERSCGPECTTCIGSPFHRKCRFFDFLPHYEIKLQKKPRPPIRKSPEDSFNGFRSDFIHLSVSLTSALNEKPGMQLEPSSFHLTPQTFTHFWKWWTLFEGALSLPIRQGSIWPIRPISPKIGRHLATLKYRIAVKNLAIMHAYIDDSRETWADGVTPWIGVKGIIEEFQVDMHQREEEISVPGLRPNSTKLVRKKPFSAVELVLKGLDLRAMLATFEDPSKIDVGVGSSPQRSNYRTRTDLPPTPADSEWMDEDDFIELDWTPPSAPSPHFLPVATCPRFTYFRRGAVTETTKFGLEKSHTCYLGKEPSVLRVQIDLATARIAELQGTIDEKKLNGAKADADLQTMEKMVVLLTDYVTLLKQTEAGSQPTKSHSYHIPADTLSEAEWAEFDNVYQIHCPKIFLDSAIRDIMMQYYYCSRARRGIEYHMATRAVKFIRDQAEDVSVMSGPDKHRSLGAAQAAAHALRKILSGHDERKSVDEGSHREPPIDLDPLDGWFDGISLQKGHCCLLLKPQIVLRDESDSVRTCVVAAVQAKLQSYAIMDDSNVEDPITSKIMSRTFTTLSGLQTFSPASADYAGDGCVPLEVLIDFRCESNDFERLVPQTAATFHYDKFNRLRLRNNVTSVVRSSEKHNHLHDQTDLIQVNIPQFTVTANDQHFHTISNIVTKLLLFSDAAHKTRMNKLETLLFTYDFNDLESVANVVTDLQTNLRDAIDTELIADVSHLTAEAAKLEMLKLKAHKMLLSEELSGLFECIKLAQDQRDNQSEPKSALLLHTYSSEISWRMLDDQREMLAKLVVQNIDFFWLSRQDSSTVNNLTVGNLQAFDGSQDARWAEILSKHDEPANHPLLKRGLFVLANWSILAPVGGITIYESFELNFHPMRLQVDAKVGRRIMEYVWPARRNRQQLIEDEQPPLPADNTPDIMLVRSSLDSPRPLVPRKGSLSPPALAPPARLSASRSFTDLRSAATLAPPSRPGLHRTASSGALRQPTLPVAPPIDPSRKKNRSDTSNKASQLTKKTGDAAEMKTRSSQKSFVMVRISSLNLLLSIMKEDSFVCRDAHIRTRDLEYRNQTWSFEELVDQFIPSDMSWKGWLKMAFHQPLVPVLPVARELISKTKWIANNKSNGQDLSSPPKARKAITYADDEEGEPDRSHSPHLRWRKSRKRGESVPPVVAAAYTAEPEEGLQPPSRPPSRNRKFTLFGRTKTNNSGSTTGSTTASDL</sequence>
<organism evidence="6 7">
    <name type="scientific">Mycena albidolilacea</name>
    <dbReference type="NCBI Taxonomy" id="1033008"/>
    <lineage>
        <taxon>Eukaryota</taxon>
        <taxon>Fungi</taxon>
        <taxon>Dikarya</taxon>
        <taxon>Basidiomycota</taxon>
        <taxon>Agaricomycotina</taxon>
        <taxon>Agaricomycetes</taxon>
        <taxon>Agaricomycetidae</taxon>
        <taxon>Agaricales</taxon>
        <taxon>Marasmiineae</taxon>
        <taxon>Mycenaceae</taxon>
        <taxon>Mycena</taxon>
    </lineage>
</organism>
<dbReference type="PANTHER" id="PTHR15678:SF6">
    <property type="entry name" value="BRIDGE-LIKE LIPID TRANSFER PROTEIN FAMILY MEMBER 2"/>
    <property type="match status" value="1"/>
</dbReference>
<dbReference type="InterPro" id="IPR019415">
    <property type="entry name" value="FMP27_SW_RBG"/>
</dbReference>
<evidence type="ECO:0000259" key="5">
    <source>
        <dbReference type="SMART" id="SM01216"/>
    </source>
</evidence>
<feature type="domain" description="FMP27 WPPW motif-containing RBG unit" evidence="5">
    <location>
        <begin position="1731"/>
        <end position="2158"/>
    </location>
</feature>
<comment type="caution">
    <text evidence="6">The sequence shown here is derived from an EMBL/GenBank/DDBJ whole genome shotgun (WGS) entry which is preliminary data.</text>
</comment>
<dbReference type="SMART" id="SM01216">
    <property type="entry name" value="Fmp27_WPPW"/>
    <property type="match status" value="1"/>
</dbReference>
<feature type="region of interest" description="Disordered" evidence="1">
    <location>
        <begin position="2710"/>
        <end position="2790"/>
    </location>
</feature>
<dbReference type="EMBL" id="JARIHO010000001">
    <property type="protein sequence ID" value="KAJ7368405.1"/>
    <property type="molecule type" value="Genomic_DNA"/>
</dbReference>
<proteinExistence type="predicted"/>
<feature type="compositionally biased region" description="Basic residues" evidence="1">
    <location>
        <begin position="2723"/>
        <end position="2733"/>
    </location>
</feature>
<dbReference type="InterPro" id="IPR019441">
    <property type="entry name" value="FMP27/BLTP2/Hobbit_GFWDK_RBG"/>
</dbReference>
<dbReference type="SMART" id="SM01214">
    <property type="entry name" value="Fmp27_GFWDK"/>
    <property type="match status" value="1"/>
</dbReference>
<feature type="region of interest" description="Disordered" evidence="1">
    <location>
        <begin position="2537"/>
        <end position="2596"/>
    </location>
</feature>
<name>A0AAD7AV20_9AGAR</name>
<keyword evidence="2" id="KW-0812">Transmembrane</keyword>
<feature type="compositionally biased region" description="Low complexity" evidence="1">
    <location>
        <begin position="2512"/>
        <end position="2525"/>
    </location>
</feature>
<feature type="domain" description="FMP27/BLTP2/Hobbit GFWDK motif-containing RBG unit" evidence="3">
    <location>
        <begin position="1335"/>
        <end position="1487"/>
    </location>
</feature>
<keyword evidence="2" id="KW-0472">Membrane</keyword>
<accession>A0AAD7AV20</accession>
<feature type="compositionally biased region" description="Basic and acidic residues" evidence="1">
    <location>
        <begin position="2569"/>
        <end position="2578"/>
    </location>
</feature>
<feature type="transmembrane region" description="Helical" evidence="2">
    <location>
        <begin position="31"/>
        <end position="51"/>
    </location>
</feature>
<protein>
    <submittedName>
        <fullName evidence="6">Golgi-body localization protein domain-containing protein</fullName>
    </submittedName>
</protein>
<evidence type="ECO:0000259" key="3">
    <source>
        <dbReference type="SMART" id="SM01214"/>
    </source>
</evidence>
<dbReference type="InterPro" id="IPR019449">
    <property type="entry name" value="FMP27_WPPW_RBG"/>
</dbReference>
<reference evidence="6" key="1">
    <citation type="submission" date="2023-03" db="EMBL/GenBank/DDBJ databases">
        <title>Massive genome expansion in bonnet fungi (Mycena s.s.) driven by repeated elements and novel gene families across ecological guilds.</title>
        <authorList>
            <consortium name="Lawrence Berkeley National Laboratory"/>
            <person name="Harder C.B."/>
            <person name="Miyauchi S."/>
            <person name="Viragh M."/>
            <person name="Kuo A."/>
            <person name="Thoen E."/>
            <person name="Andreopoulos B."/>
            <person name="Lu D."/>
            <person name="Skrede I."/>
            <person name="Drula E."/>
            <person name="Henrissat B."/>
            <person name="Morin E."/>
            <person name="Kohler A."/>
            <person name="Barry K."/>
            <person name="LaButti K."/>
            <person name="Morin E."/>
            <person name="Salamov A."/>
            <person name="Lipzen A."/>
            <person name="Mereny Z."/>
            <person name="Hegedus B."/>
            <person name="Baldrian P."/>
            <person name="Stursova M."/>
            <person name="Weitz H."/>
            <person name="Taylor A."/>
            <person name="Grigoriev I.V."/>
            <person name="Nagy L.G."/>
            <person name="Martin F."/>
            <person name="Kauserud H."/>
        </authorList>
    </citation>
    <scope>NUCLEOTIDE SEQUENCE</scope>
    <source>
        <strain evidence="6">CBHHK002</strain>
    </source>
</reference>
<keyword evidence="7" id="KW-1185">Reference proteome</keyword>
<dbReference type="PANTHER" id="PTHR15678">
    <property type="entry name" value="ANTIGEN MLAA-22-RELATED"/>
    <property type="match status" value="1"/>
</dbReference>
<evidence type="ECO:0000256" key="1">
    <source>
        <dbReference type="SAM" id="MobiDB-lite"/>
    </source>
</evidence>
<dbReference type="SMART" id="SM01215">
    <property type="entry name" value="Fmp27_SW"/>
    <property type="match status" value="1"/>
</dbReference>
<evidence type="ECO:0000313" key="6">
    <source>
        <dbReference type="EMBL" id="KAJ7368405.1"/>
    </source>
</evidence>
<gene>
    <name evidence="6" type="ORF">DFH08DRAFT_762233</name>
</gene>
<feature type="region of interest" description="Disordered" evidence="1">
    <location>
        <begin position="1796"/>
        <end position="1819"/>
    </location>
</feature>
<feature type="domain" description="FMP27 SW motif-containing RBG unit" evidence="4">
    <location>
        <begin position="1213"/>
        <end position="1317"/>
    </location>
</feature>
<evidence type="ECO:0000313" key="7">
    <source>
        <dbReference type="Proteomes" id="UP001218218"/>
    </source>
</evidence>
<evidence type="ECO:0000259" key="4">
    <source>
        <dbReference type="SMART" id="SM01215"/>
    </source>
</evidence>
<feature type="region of interest" description="Disordered" evidence="1">
    <location>
        <begin position="2504"/>
        <end position="2525"/>
    </location>
</feature>